<accession>A0ABM0MZV2</accession>
<dbReference type="Proteomes" id="UP000694865">
    <property type="component" value="Unplaced"/>
</dbReference>
<organism evidence="2 3">
    <name type="scientific">Saccoglossus kowalevskii</name>
    <name type="common">Acorn worm</name>
    <dbReference type="NCBI Taxonomy" id="10224"/>
    <lineage>
        <taxon>Eukaryota</taxon>
        <taxon>Metazoa</taxon>
        <taxon>Hemichordata</taxon>
        <taxon>Enteropneusta</taxon>
        <taxon>Harrimaniidae</taxon>
        <taxon>Saccoglossus</taxon>
    </lineage>
</organism>
<sequence length="260" mass="29151">MGSGASKPKEDVPNQKKIPSSKLHPKDKSVTNSKSKNSSPKKMDLSPSKTSNRIHDKQDLVWSPSIDSDLEQDGEDLQALQGELDQVLVGHQRALSRNQTGNPPVFNPRYKSDWQMPADLARQEQELLNVYNSTKHGTRNRVAVSPRQNGDNLLIGREPHNGDYDARSPQPGATEWDFDCTPVQNGFDPIKFKAANMKKDTSEEKVNVEEKITYTTLKEENKGALTVTSPLPPSRNSKRSIHYDVSEEELMASIEQQFDL</sequence>
<gene>
    <name evidence="3" type="primary">LOC102805039</name>
</gene>
<dbReference type="RefSeq" id="XP_006825543.1">
    <property type="nucleotide sequence ID" value="XM_006825480.1"/>
</dbReference>
<evidence type="ECO:0000313" key="3">
    <source>
        <dbReference type="RefSeq" id="XP_006825543.1"/>
    </source>
</evidence>
<evidence type="ECO:0000256" key="1">
    <source>
        <dbReference type="SAM" id="MobiDB-lite"/>
    </source>
</evidence>
<feature type="region of interest" description="Disordered" evidence="1">
    <location>
        <begin position="1"/>
        <end position="79"/>
    </location>
</feature>
<feature type="compositionally biased region" description="Low complexity" evidence="1">
    <location>
        <begin position="30"/>
        <end position="40"/>
    </location>
</feature>
<dbReference type="GeneID" id="102805039"/>
<protein>
    <submittedName>
        <fullName evidence="3">Uncharacterized protein LOC102805039</fullName>
    </submittedName>
</protein>
<feature type="region of interest" description="Disordered" evidence="1">
    <location>
        <begin position="91"/>
        <end position="111"/>
    </location>
</feature>
<keyword evidence="2" id="KW-1185">Reference proteome</keyword>
<proteinExistence type="predicted"/>
<reference evidence="3" key="1">
    <citation type="submission" date="2025-08" db="UniProtKB">
        <authorList>
            <consortium name="RefSeq"/>
        </authorList>
    </citation>
    <scope>IDENTIFICATION</scope>
    <source>
        <tissue evidence="3">Testes</tissue>
    </source>
</reference>
<name>A0ABM0MZV2_SACKO</name>
<evidence type="ECO:0000313" key="2">
    <source>
        <dbReference type="Proteomes" id="UP000694865"/>
    </source>
</evidence>